<keyword evidence="2" id="KW-0732">Signal</keyword>
<comment type="caution">
    <text evidence="3">The sequence shown here is derived from an EMBL/GenBank/DDBJ whole genome shotgun (WGS) entry which is preliminary data.</text>
</comment>
<keyword evidence="4" id="KW-1185">Reference proteome</keyword>
<reference evidence="3" key="1">
    <citation type="submission" date="2020-11" db="EMBL/GenBank/DDBJ databases">
        <authorList>
            <consortium name="DOE Joint Genome Institute"/>
            <person name="Ahrendt S."/>
            <person name="Riley R."/>
            <person name="Andreopoulos W."/>
            <person name="Labutti K."/>
            <person name="Pangilinan J."/>
            <person name="Ruiz-Duenas F.J."/>
            <person name="Barrasa J.M."/>
            <person name="Sanchez-Garcia M."/>
            <person name="Camarero S."/>
            <person name="Miyauchi S."/>
            <person name="Serrano A."/>
            <person name="Linde D."/>
            <person name="Babiker R."/>
            <person name="Drula E."/>
            <person name="Ayuso-Fernandez I."/>
            <person name="Pacheco R."/>
            <person name="Padilla G."/>
            <person name="Ferreira P."/>
            <person name="Barriuso J."/>
            <person name="Kellner H."/>
            <person name="Castanera R."/>
            <person name="Alfaro M."/>
            <person name="Ramirez L."/>
            <person name="Pisabarro A.G."/>
            <person name="Kuo A."/>
            <person name="Tritt A."/>
            <person name="Lipzen A."/>
            <person name="He G."/>
            <person name="Yan M."/>
            <person name="Ng V."/>
            <person name="Cullen D."/>
            <person name="Martin F."/>
            <person name="Rosso M.-N."/>
            <person name="Henrissat B."/>
            <person name="Hibbett D."/>
            <person name="Martinez A.T."/>
            <person name="Grigoriev I.V."/>
        </authorList>
    </citation>
    <scope>NUCLEOTIDE SEQUENCE</scope>
    <source>
        <strain evidence="3">CIRM-BRFM 674</strain>
    </source>
</reference>
<evidence type="ECO:0000256" key="2">
    <source>
        <dbReference type="SAM" id="SignalP"/>
    </source>
</evidence>
<dbReference type="Proteomes" id="UP000807469">
    <property type="component" value="Unassembled WGS sequence"/>
</dbReference>
<dbReference type="PANTHER" id="PTHR35180:SF4">
    <property type="entry name" value="PROTEIN CBG06219"/>
    <property type="match status" value="1"/>
</dbReference>
<organism evidence="3 4">
    <name type="scientific">Pholiota conissans</name>
    <dbReference type="NCBI Taxonomy" id="109636"/>
    <lineage>
        <taxon>Eukaryota</taxon>
        <taxon>Fungi</taxon>
        <taxon>Dikarya</taxon>
        <taxon>Basidiomycota</taxon>
        <taxon>Agaricomycotina</taxon>
        <taxon>Agaricomycetes</taxon>
        <taxon>Agaricomycetidae</taxon>
        <taxon>Agaricales</taxon>
        <taxon>Agaricineae</taxon>
        <taxon>Strophariaceae</taxon>
        <taxon>Pholiota</taxon>
    </lineage>
</organism>
<protein>
    <submittedName>
        <fullName evidence="3">Uncharacterized protein</fullName>
    </submittedName>
</protein>
<dbReference type="EMBL" id="MU155138">
    <property type="protein sequence ID" value="KAF9485014.1"/>
    <property type="molecule type" value="Genomic_DNA"/>
</dbReference>
<feature type="chain" id="PRO_5040167189" evidence="2">
    <location>
        <begin position="21"/>
        <end position="307"/>
    </location>
</feature>
<feature type="compositionally biased region" description="Basic and acidic residues" evidence="1">
    <location>
        <begin position="291"/>
        <end position="307"/>
    </location>
</feature>
<feature type="compositionally biased region" description="Acidic residues" evidence="1">
    <location>
        <begin position="236"/>
        <end position="250"/>
    </location>
</feature>
<feature type="region of interest" description="Disordered" evidence="1">
    <location>
        <begin position="206"/>
        <end position="307"/>
    </location>
</feature>
<feature type="compositionally biased region" description="Basic and acidic residues" evidence="1">
    <location>
        <begin position="213"/>
        <end position="223"/>
    </location>
</feature>
<proteinExistence type="predicted"/>
<evidence type="ECO:0000313" key="3">
    <source>
        <dbReference type="EMBL" id="KAF9485014.1"/>
    </source>
</evidence>
<name>A0A9P5ZC75_9AGAR</name>
<dbReference type="PANTHER" id="PTHR35180">
    <property type="entry name" value="PROTEIN CBG06219"/>
    <property type="match status" value="1"/>
</dbReference>
<dbReference type="AlphaFoldDB" id="A0A9P5ZC75"/>
<feature type="signal peptide" evidence="2">
    <location>
        <begin position="1"/>
        <end position="20"/>
    </location>
</feature>
<feature type="compositionally biased region" description="Acidic residues" evidence="1">
    <location>
        <begin position="260"/>
        <end position="290"/>
    </location>
</feature>
<evidence type="ECO:0000313" key="4">
    <source>
        <dbReference type="Proteomes" id="UP000807469"/>
    </source>
</evidence>
<gene>
    <name evidence="3" type="ORF">BDN70DRAFT_927809</name>
</gene>
<evidence type="ECO:0000256" key="1">
    <source>
        <dbReference type="SAM" id="MobiDB-lite"/>
    </source>
</evidence>
<sequence length="307" mass="33884">MKSNFTAFIVLAALSSLAAAATPNADASVTSAAAQPPTLVEQVEQAIEAVEDAFTPNYRDSSLERDAAAIDFARRHRCYWSGTAPLCLGYCGAGYVEVKRDASGDGMRCWAGTKALCCRALKAPPPGHGHGHGPTRRRNGITFPPVVQHTMLPPPKMPISGQRRRPIIEDAEVLGPDDEAVVEDVLDEDEDERDVPVKRQVVEAANVVLGSDSEEKMNKPEEGLDKDDSEQHDGPLDDEAEVDADPELDADPEHLKDVDIPEGDEPFDPENDFDYDAEYDYPEEDEEMPVEEEKPRRWFTVRSEREL</sequence>
<dbReference type="OrthoDB" id="6332879at2759"/>
<accession>A0A9P5ZC75</accession>